<reference evidence="1 2" key="1">
    <citation type="submission" date="2019-04" db="EMBL/GenBank/DDBJ databases">
        <authorList>
            <person name="Van Vliet M D."/>
        </authorList>
    </citation>
    <scope>NUCLEOTIDE SEQUENCE [LARGE SCALE GENOMIC DNA]</scope>
    <source>
        <strain evidence="1 2">F21</strain>
    </source>
</reference>
<keyword evidence="2" id="KW-1185">Reference proteome</keyword>
<dbReference type="Proteomes" id="UP000346198">
    <property type="component" value="Unassembled WGS sequence"/>
</dbReference>
<dbReference type="InterPro" id="IPR025332">
    <property type="entry name" value="DUF4238"/>
</dbReference>
<proteinExistence type="predicted"/>
<dbReference type="Pfam" id="PF14022">
    <property type="entry name" value="DUF4238"/>
    <property type="match status" value="1"/>
</dbReference>
<dbReference type="SUPFAM" id="SSF103642">
    <property type="entry name" value="Sec-C motif"/>
    <property type="match status" value="1"/>
</dbReference>
<evidence type="ECO:0008006" key="3">
    <source>
        <dbReference type="Google" id="ProtNLM"/>
    </source>
</evidence>
<dbReference type="Gene3D" id="3.10.450.50">
    <property type="match status" value="1"/>
</dbReference>
<dbReference type="InterPro" id="IPR004027">
    <property type="entry name" value="SEC_C_motif"/>
</dbReference>
<dbReference type="Pfam" id="PF02810">
    <property type="entry name" value="SEC-C"/>
    <property type="match status" value="1"/>
</dbReference>
<dbReference type="RefSeq" id="WP_136063304.1">
    <property type="nucleotide sequence ID" value="NZ_CAAHFH010000002.1"/>
</dbReference>
<accession>A0A6C2UNM9</accession>
<evidence type="ECO:0000313" key="1">
    <source>
        <dbReference type="EMBL" id="VGO21872.1"/>
    </source>
</evidence>
<dbReference type="AlphaFoldDB" id="A0A6C2UNM9"/>
<evidence type="ECO:0000313" key="2">
    <source>
        <dbReference type="Proteomes" id="UP000346198"/>
    </source>
</evidence>
<gene>
    <name evidence="1" type="ORF">SCARR_03952</name>
</gene>
<protein>
    <recommendedName>
        <fullName evidence="3">DUF4238 domain-containing protein</fullName>
    </recommendedName>
</protein>
<organism evidence="1 2">
    <name type="scientific">Pontiella sulfatireligans</name>
    <dbReference type="NCBI Taxonomy" id="2750658"/>
    <lineage>
        <taxon>Bacteria</taxon>
        <taxon>Pseudomonadati</taxon>
        <taxon>Kiritimatiellota</taxon>
        <taxon>Kiritimatiellia</taxon>
        <taxon>Kiritimatiellales</taxon>
        <taxon>Pontiellaceae</taxon>
        <taxon>Pontiella</taxon>
    </lineage>
</organism>
<name>A0A6C2UNM9_9BACT</name>
<sequence length="825" mass="94885">MQLSRDNHYVPIWYQKRFLSSDTSAFYYLNLNPGQKKLPDGRVIHFEAIKWPFHPKQCFYQTDLYTTAFFGFLNDEIERYLFGEVDNNGAIAVAAMADQDISLLHEYHKRFFEYMDIQKLRTPKGLEWIKSKYPKLNHNELLLEMQRVRMLNCTLWAESVKEIVSAKSASIKFLISDHPVTTYNYACNPVSAECAFPNDPRIEMKSTQTIFPLDRDRCLILTNLDYARNPNLKDPKANRPNANPGRDTLIRIDNTICTRELSDEEVVRINCIIKCRAKRFVAAGNKDWLYPEKSLGEISWKECGKVLRPPENEIHHYGGEIYIGYEDGSSSFHDAYGRTQDVGHLQKEKPKKKSGANDYCPCGSGKKFKKCCRGRSPEECPDSSVLSIRERNIILFNAISDILKLGSCSDWKDIRDGLTNDQIIKIHEVVAALWPKESEIMALMPRPDSRIVRALFSGDLDPQYISRNINTFLLFADEILVQSPFPNPNVLHDDFNPLKKPELYRQETLKNVMFLMSIMPFVELGVIVLFPDPLLHYPKLREEVWEEAEKRKNDIPIDMKSAEAKMLEQYKRSIYSLPDDMLGEYFRSASSELSKEELSNLVEYAKYMRKRDPFISTGEDCSESQLLISHMAPNFEMSMFIAQSTGSILFTDEPHRWKEINNYIPALTPNDPLSIVSEYLQDLEIDTAYLYDPNEYLRSKQTSEMQGIKSSIKALMNRLQSGTCTSKSDADGFVDEMEKARISLSKAVNRHNSKYIGNIEQRLNTMKVRLSCSVCLQGHEANSVYRLLMMYAGHSKYLTSVPVSLFLQHPDENGLFEQLSRSGGG</sequence>
<dbReference type="EMBL" id="CAAHFH010000002">
    <property type="protein sequence ID" value="VGO21872.1"/>
    <property type="molecule type" value="Genomic_DNA"/>
</dbReference>